<protein>
    <submittedName>
        <fullName evidence="1">Uncharacterized protein</fullName>
    </submittedName>
</protein>
<keyword evidence="2" id="KW-1185">Reference proteome</keyword>
<dbReference type="EMBL" id="OX465084">
    <property type="protein sequence ID" value="CAI9296815.1"/>
    <property type="molecule type" value="Genomic_DNA"/>
</dbReference>
<reference evidence="1" key="1">
    <citation type="submission" date="2023-04" db="EMBL/GenBank/DDBJ databases">
        <authorList>
            <person name="Vijverberg K."/>
            <person name="Xiong W."/>
            <person name="Schranz E."/>
        </authorList>
    </citation>
    <scope>NUCLEOTIDE SEQUENCE</scope>
</reference>
<name>A0AA36EKL3_LACSI</name>
<evidence type="ECO:0000313" key="2">
    <source>
        <dbReference type="Proteomes" id="UP001177003"/>
    </source>
</evidence>
<gene>
    <name evidence="1" type="ORF">LSALG_LOCUS35661</name>
</gene>
<evidence type="ECO:0000313" key="1">
    <source>
        <dbReference type="EMBL" id="CAI9296815.1"/>
    </source>
</evidence>
<accession>A0AA36EKL3</accession>
<proteinExistence type="predicted"/>
<sequence length="109" mass="12551">MLKLLHEFNPNASIIKGSHTSYFTITIQPTNVAFSDEIPKQFTNSGIEDFVYYVKSCPLRYVLCDFPNPFYPKQVCEFYYSCFVDNDARTITGTIRDGQYTVTSDVESF</sequence>
<dbReference type="Proteomes" id="UP001177003">
    <property type="component" value="Chromosome 8"/>
</dbReference>
<organism evidence="1 2">
    <name type="scientific">Lactuca saligna</name>
    <name type="common">Willowleaf lettuce</name>
    <dbReference type="NCBI Taxonomy" id="75948"/>
    <lineage>
        <taxon>Eukaryota</taxon>
        <taxon>Viridiplantae</taxon>
        <taxon>Streptophyta</taxon>
        <taxon>Embryophyta</taxon>
        <taxon>Tracheophyta</taxon>
        <taxon>Spermatophyta</taxon>
        <taxon>Magnoliopsida</taxon>
        <taxon>eudicotyledons</taxon>
        <taxon>Gunneridae</taxon>
        <taxon>Pentapetalae</taxon>
        <taxon>asterids</taxon>
        <taxon>campanulids</taxon>
        <taxon>Asterales</taxon>
        <taxon>Asteraceae</taxon>
        <taxon>Cichorioideae</taxon>
        <taxon>Cichorieae</taxon>
        <taxon>Lactucinae</taxon>
        <taxon>Lactuca</taxon>
    </lineage>
</organism>
<dbReference type="AlphaFoldDB" id="A0AA36EKL3"/>